<gene>
    <name evidence="2" type="ORF">PIB30_050532</name>
</gene>
<accession>A0ABU6VG12</accession>
<reference evidence="2 3" key="1">
    <citation type="journal article" date="2023" name="Plants (Basel)">
        <title>Bridging the Gap: Combining Genomics and Transcriptomics Approaches to Understand Stylosanthes scabra, an Orphan Legume from the Brazilian Caatinga.</title>
        <authorList>
            <person name="Ferreira-Neto J.R.C."/>
            <person name="da Silva M.D."/>
            <person name="Binneck E."/>
            <person name="de Melo N.F."/>
            <person name="da Silva R.H."/>
            <person name="de Melo A.L.T.M."/>
            <person name="Pandolfi V."/>
            <person name="Bustamante F.O."/>
            <person name="Brasileiro-Vidal A.C."/>
            <person name="Benko-Iseppon A.M."/>
        </authorList>
    </citation>
    <scope>NUCLEOTIDE SEQUENCE [LARGE SCALE GENOMIC DNA]</scope>
    <source>
        <tissue evidence="2">Leaves</tissue>
    </source>
</reference>
<organism evidence="2 3">
    <name type="scientific">Stylosanthes scabra</name>
    <dbReference type="NCBI Taxonomy" id="79078"/>
    <lineage>
        <taxon>Eukaryota</taxon>
        <taxon>Viridiplantae</taxon>
        <taxon>Streptophyta</taxon>
        <taxon>Embryophyta</taxon>
        <taxon>Tracheophyta</taxon>
        <taxon>Spermatophyta</taxon>
        <taxon>Magnoliopsida</taxon>
        <taxon>eudicotyledons</taxon>
        <taxon>Gunneridae</taxon>
        <taxon>Pentapetalae</taxon>
        <taxon>rosids</taxon>
        <taxon>fabids</taxon>
        <taxon>Fabales</taxon>
        <taxon>Fabaceae</taxon>
        <taxon>Papilionoideae</taxon>
        <taxon>50 kb inversion clade</taxon>
        <taxon>dalbergioids sensu lato</taxon>
        <taxon>Dalbergieae</taxon>
        <taxon>Pterocarpus clade</taxon>
        <taxon>Stylosanthes</taxon>
    </lineage>
</organism>
<protein>
    <submittedName>
        <fullName evidence="2">Uncharacterized protein</fullName>
    </submittedName>
</protein>
<evidence type="ECO:0000313" key="3">
    <source>
        <dbReference type="Proteomes" id="UP001341840"/>
    </source>
</evidence>
<feature type="region of interest" description="Disordered" evidence="1">
    <location>
        <begin position="1"/>
        <end position="47"/>
    </location>
</feature>
<comment type="caution">
    <text evidence="2">The sequence shown here is derived from an EMBL/GenBank/DDBJ whole genome shotgun (WGS) entry which is preliminary data.</text>
</comment>
<keyword evidence="3" id="KW-1185">Reference proteome</keyword>
<feature type="compositionally biased region" description="Low complexity" evidence="1">
    <location>
        <begin position="29"/>
        <end position="44"/>
    </location>
</feature>
<sequence>MEPRISSPIPLNSHSHFRVQSLPQPSLRPTTAPLSSSQPLSPSTKAVRASPFPSLAVAAVLVRCPSPQSHFKARRPSSSAQLAAPPQCSQHNKYLYSATSFILL</sequence>
<evidence type="ECO:0000256" key="1">
    <source>
        <dbReference type="SAM" id="MobiDB-lite"/>
    </source>
</evidence>
<dbReference type="Proteomes" id="UP001341840">
    <property type="component" value="Unassembled WGS sequence"/>
</dbReference>
<name>A0ABU6VG12_9FABA</name>
<evidence type="ECO:0000313" key="2">
    <source>
        <dbReference type="EMBL" id="MED6172486.1"/>
    </source>
</evidence>
<dbReference type="EMBL" id="JASCZI010151383">
    <property type="protein sequence ID" value="MED6172486.1"/>
    <property type="molecule type" value="Genomic_DNA"/>
</dbReference>
<proteinExistence type="predicted"/>